<dbReference type="PANTHER" id="PTHR22642">
    <property type="entry name" value="IMIDAZOLONEPROPIONASE"/>
    <property type="match status" value="1"/>
</dbReference>
<dbReference type="EMBL" id="VCQV01000023">
    <property type="protein sequence ID" value="TWP34929.1"/>
    <property type="molecule type" value="Genomic_DNA"/>
</dbReference>
<gene>
    <name evidence="2" type="ORF">FGL98_15385</name>
</gene>
<accession>A0A563DXS7</accession>
<dbReference type="AlphaFoldDB" id="A0A563DXS7"/>
<dbReference type="Gene3D" id="2.30.40.10">
    <property type="entry name" value="Urease, subunit C, domain 1"/>
    <property type="match status" value="1"/>
</dbReference>
<dbReference type="CDD" id="cd01300">
    <property type="entry name" value="YtcJ_like"/>
    <property type="match status" value="1"/>
</dbReference>
<dbReference type="InterPro" id="IPR033932">
    <property type="entry name" value="YtcJ-like"/>
</dbReference>
<proteinExistence type="predicted"/>
<organism evidence="2 3">
    <name type="scientific">Leekyejoonella antrihumi</name>
    <dbReference type="NCBI Taxonomy" id="1660198"/>
    <lineage>
        <taxon>Bacteria</taxon>
        <taxon>Bacillati</taxon>
        <taxon>Actinomycetota</taxon>
        <taxon>Actinomycetes</taxon>
        <taxon>Micrococcales</taxon>
        <taxon>Dermacoccaceae</taxon>
        <taxon>Leekyejoonella</taxon>
    </lineage>
</organism>
<evidence type="ECO:0000313" key="2">
    <source>
        <dbReference type="EMBL" id="TWP34929.1"/>
    </source>
</evidence>
<comment type="caution">
    <text evidence="2">The sequence shown here is derived from an EMBL/GenBank/DDBJ whole genome shotgun (WGS) entry which is preliminary data.</text>
</comment>
<dbReference type="InterPro" id="IPR000782">
    <property type="entry name" value="FAS1_domain"/>
</dbReference>
<feature type="domain" description="FAS1" evidence="1">
    <location>
        <begin position="1"/>
        <end position="20"/>
    </location>
</feature>
<dbReference type="SUPFAM" id="SSF51338">
    <property type="entry name" value="Composite domain of metallo-dependent hydrolases"/>
    <property type="match status" value="1"/>
</dbReference>
<evidence type="ECO:0000313" key="3">
    <source>
        <dbReference type="Proteomes" id="UP000320244"/>
    </source>
</evidence>
<keyword evidence="3" id="KW-1185">Reference proteome</keyword>
<dbReference type="Gene3D" id="3.20.20.140">
    <property type="entry name" value="Metal-dependent hydrolases"/>
    <property type="match status" value="1"/>
</dbReference>
<dbReference type="OrthoDB" id="3238066at2"/>
<reference evidence="2 3" key="1">
    <citation type="submission" date="2019-05" db="EMBL/GenBank/DDBJ databases">
        <authorList>
            <person name="Lee S.D."/>
        </authorList>
    </citation>
    <scope>NUCLEOTIDE SEQUENCE [LARGE SCALE GENOMIC DNA]</scope>
    <source>
        <strain evidence="2 3">C5-26</strain>
    </source>
</reference>
<dbReference type="Proteomes" id="UP000320244">
    <property type="component" value="Unassembled WGS sequence"/>
</dbReference>
<dbReference type="PROSITE" id="PS50213">
    <property type="entry name" value="FAS1"/>
    <property type="match status" value="1"/>
</dbReference>
<dbReference type="RefSeq" id="WP_146318019.1">
    <property type="nucleotide sequence ID" value="NZ_VCQV01000023.1"/>
</dbReference>
<dbReference type="Gene3D" id="3.10.310.70">
    <property type="match status" value="1"/>
</dbReference>
<name>A0A563DXS7_9MICO</name>
<dbReference type="GO" id="GO:0016810">
    <property type="term" value="F:hydrolase activity, acting on carbon-nitrogen (but not peptide) bonds"/>
    <property type="evidence" value="ECO:0007669"/>
    <property type="project" value="InterPro"/>
</dbReference>
<dbReference type="InterPro" id="IPR032466">
    <property type="entry name" value="Metal_Hydrolase"/>
</dbReference>
<reference evidence="2 3" key="2">
    <citation type="submission" date="2019-08" db="EMBL/GenBank/DDBJ databases">
        <title>Jejuicoccus antrihumi gen. nov., sp. nov., a new member of the family Dermacoccaceae isolated from a cave.</title>
        <authorList>
            <person name="Schumann P."/>
            <person name="Kim I.S."/>
        </authorList>
    </citation>
    <scope>NUCLEOTIDE SEQUENCE [LARGE SCALE GENOMIC DNA]</scope>
    <source>
        <strain evidence="2 3">C5-26</strain>
    </source>
</reference>
<dbReference type="SUPFAM" id="SSF51556">
    <property type="entry name" value="Metallo-dependent hydrolases"/>
    <property type="match status" value="1"/>
</dbReference>
<dbReference type="InterPro" id="IPR011059">
    <property type="entry name" value="Metal-dep_hydrolase_composite"/>
</dbReference>
<protein>
    <submittedName>
        <fullName evidence="2">Amidohydrolase</fullName>
    </submittedName>
</protein>
<dbReference type="InterPro" id="IPR013108">
    <property type="entry name" value="Amidohydro_3"/>
</dbReference>
<keyword evidence="2" id="KW-0378">Hydrolase</keyword>
<dbReference type="Pfam" id="PF07969">
    <property type="entry name" value="Amidohydro_3"/>
    <property type="match status" value="1"/>
</dbReference>
<sequence length="552" mass="59387">MTTADLVFHNGVVHPIDPALSATDALAVRDDRIVALGDDAVALKGAHTELIDLAGGALLPGFQDAHIHAVAGGLQRLGCNLEDVHSLDDYRSLIAAHAQQHPDDEWLAGAGWYGDVFEGGYPHRKELDQIAPGRAMVIVSHDAHGAWASSEALRRAGINRHTPDPDGGRIVRDAAGEPTGMLIESAADLVTEFLPEPDEAQLTAALLEAQRYLHGLGITAWQDAAVGAALAIPDTFETYRTAAATGRLTARVTGALWWDRVAGMDQVDFLRERRAAACTGNFRATAVKIMQDGVCENLTAAVFQAYQGHEHEHGLSFIEPDELATIVRRLDAERFDLHLHAVGDRAVHECLDATASRDGAAGGPAAWDPRHQIAHIDLIRRDDVMRMRELGVIANLQPLWAREDRVLVETKLPYLSEDQQGRHFAFRSLHGAGVRIALGSDWPVSSPDPLWGIHTAVNRTAPAGDPHAHDDHAQHVPLLASESIDLATALHGYTQGAAYANRLDDCTGTLRPGSLADLVLLDQDPYAVPSAQLGSLKVRATLVGGQVVHDAM</sequence>
<evidence type="ECO:0000259" key="1">
    <source>
        <dbReference type="PROSITE" id="PS50213"/>
    </source>
</evidence>
<dbReference type="PANTHER" id="PTHR22642:SF2">
    <property type="entry name" value="PROTEIN LONG AFTER FAR-RED 3"/>
    <property type="match status" value="1"/>
</dbReference>